<dbReference type="SMART" id="SM01120">
    <property type="entry name" value="Dak2"/>
    <property type="match status" value="1"/>
</dbReference>
<name>A0A8J4M0P5_9BACL</name>
<reference evidence="2" key="1">
    <citation type="submission" date="2021-04" db="EMBL/GenBank/DDBJ databases">
        <title>Draft genome sequence of Xylanibacillus composti strain K13.</title>
        <authorList>
            <person name="Uke A."/>
            <person name="Chhe C."/>
            <person name="Baramee S."/>
            <person name="Kosugi A."/>
        </authorList>
    </citation>
    <scope>NUCLEOTIDE SEQUENCE</scope>
    <source>
        <strain evidence="2">K13</strain>
    </source>
</reference>
<dbReference type="InterPro" id="IPR048394">
    <property type="entry name" value="FakA-like_M"/>
</dbReference>
<dbReference type="Pfam" id="PF02734">
    <property type="entry name" value="Dak2"/>
    <property type="match status" value="1"/>
</dbReference>
<gene>
    <name evidence="2" type="primary">yloV</name>
    <name evidence="2" type="ORF">XYCOK13_05230</name>
</gene>
<dbReference type="PROSITE" id="PS51480">
    <property type="entry name" value="DHAL"/>
    <property type="match status" value="1"/>
</dbReference>
<organism evidence="2 3">
    <name type="scientific">Xylanibacillus composti</name>
    <dbReference type="NCBI Taxonomy" id="1572762"/>
    <lineage>
        <taxon>Bacteria</taxon>
        <taxon>Bacillati</taxon>
        <taxon>Bacillota</taxon>
        <taxon>Bacilli</taxon>
        <taxon>Bacillales</taxon>
        <taxon>Paenibacillaceae</taxon>
        <taxon>Xylanibacillus</taxon>
    </lineage>
</organism>
<dbReference type="Pfam" id="PF13684">
    <property type="entry name" value="FakA-like_C"/>
    <property type="match status" value="1"/>
</dbReference>
<dbReference type="EMBL" id="BOVK01000006">
    <property type="protein sequence ID" value="GIQ67699.1"/>
    <property type="molecule type" value="Genomic_DNA"/>
</dbReference>
<dbReference type="InterPro" id="IPR033470">
    <property type="entry name" value="FakA-like_C"/>
</dbReference>
<comment type="caution">
    <text evidence="2">The sequence shown here is derived from an EMBL/GenBank/DDBJ whole genome shotgun (WGS) entry which is preliminary data.</text>
</comment>
<sequence>MSKRFIDGSDFERMIAAAAARLKEQVQTVNNLNVFPVPDGDTGTNMNMTLQSGMEQLREKHSPDLGRSAEVLSKGLLMGARGNSGVILSQLFRGFAKGVNGQKEIDTVQFAQALQQGVDTAYQAVVKPVEGTILTVSREAAKHAVTIARRTDDFHAFLEEVTAKAKEALARTPDLLPVLKQVGVVDSGGQGLVYVYEGFLNGLKLSYADEPFAIASDAVRPEPKQEESAAPMEARGEAGEVAAQRYLDPDSIQYPYDMEFFIRLQSGNGSVQETFSEEKLRRQLSAIGDSVLVIADEEFAKVHVHTNVPGEVFNTAIRYGELTRFHLENMRDQHRRLIDEEEPGLSDGLEHAEETADLEQPMENLKPFGMVTVALGDGIASIFESLGVDVVLTGGQTMNPSTEDIVQAVEQVGAQTVFVLPNNSNIILAAQQAKQLAKANIIVIPTKTIPQGMAAALAFQEDLTAEEIERSMLPAIERVRSGQITNAVRNTQMEGVDIQEGDFIAILDGKIVVAEENLFDAGKQLLDRMLEHGDEVVTLLVGEDADAEMTERLSQYVQEQYPMAELEVLQGGQPLYPYLISVE</sequence>
<dbReference type="Proteomes" id="UP000677918">
    <property type="component" value="Unassembled WGS sequence"/>
</dbReference>
<feature type="domain" description="DhaL" evidence="1">
    <location>
        <begin position="9"/>
        <end position="201"/>
    </location>
</feature>
<dbReference type="RefSeq" id="WP_213410329.1">
    <property type="nucleotide sequence ID" value="NZ_BOVK01000006.1"/>
</dbReference>
<dbReference type="GO" id="GO:0006071">
    <property type="term" value="P:glycerol metabolic process"/>
    <property type="evidence" value="ECO:0007669"/>
    <property type="project" value="InterPro"/>
</dbReference>
<protein>
    <recommendedName>
        <fullName evidence="1">DhaL domain-containing protein</fullName>
    </recommendedName>
</protein>
<dbReference type="GO" id="GO:0004371">
    <property type="term" value="F:glycerone kinase activity"/>
    <property type="evidence" value="ECO:0007669"/>
    <property type="project" value="InterPro"/>
</dbReference>
<evidence type="ECO:0000313" key="2">
    <source>
        <dbReference type="EMBL" id="GIQ67699.1"/>
    </source>
</evidence>
<dbReference type="InterPro" id="IPR004007">
    <property type="entry name" value="DhaL_dom"/>
</dbReference>
<keyword evidence="3" id="KW-1185">Reference proteome</keyword>
<accession>A0A8J4M0P5</accession>
<evidence type="ECO:0000313" key="3">
    <source>
        <dbReference type="Proteomes" id="UP000677918"/>
    </source>
</evidence>
<dbReference type="SMART" id="SM01121">
    <property type="entry name" value="Dak1_2"/>
    <property type="match status" value="1"/>
</dbReference>
<evidence type="ECO:0000259" key="1">
    <source>
        <dbReference type="PROSITE" id="PS51480"/>
    </source>
</evidence>
<dbReference type="InterPro" id="IPR019986">
    <property type="entry name" value="YloV-like"/>
</dbReference>
<dbReference type="PANTHER" id="PTHR33434">
    <property type="entry name" value="DEGV DOMAIN-CONTAINING PROTEIN DR_1986-RELATED"/>
    <property type="match status" value="1"/>
</dbReference>
<dbReference type="InterPro" id="IPR050270">
    <property type="entry name" value="DegV_domain_contain"/>
</dbReference>
<dbReference type="NCBIfam" id="TIGR03599">
    <property type="entry name" value="YloV"/>
    <property type="match status" value="1"/>
</dbReference>
<dbReference type="Gene3D" id="1.25.40.340">
    <property type="match status" value="1"/>
</dbReference>
<dbReference type="SUPFAM" id="SSF101473">
    <property type="entry name" value="DhaL-like"/>
    <property type="match status" value="1"/>
</dbReference>
<dbReference type="AlphaFoldDB" id="A0A8J4M0P5"/>
<dbReference type="InterPro" id="IPR036117">
    <property type="entry name" value="DhaL_dom_sf"/>
</dbReference>
<dbReference type="Pfam" id="PF21645">
    <property type="entry name" value="FakA-like_M"/>
    <property type="match status" value="1"/>
</dbReference>
<proteinExistence type="predicted"/>
<dbReference type="PANTHER" id="PTHR33434:SF4">
    <property type="entry name" value="PHOSPHATASE PROTEIN"/>
    <property type="match status" value="1"/>
</dbReference>